<organism evidence="2 3">
    <name type="scientific">Pleurodeles waltl</name>
    <name type="common">Iberian ribbed newt</name>
    <dbReference type="NCBI Taxonomy" id="8319"/>
    <lineage>
        <taxon>Eukaryota</taxon>
        <taxon>Metazoa</taxon>
        <taxon>Chordata</taxon>
        <taxon>Craniata</taxon>
        <taxon>Vertebrata</taxon>
        <taxon>Euteleostomi</taxon>
        <taxon>Amphibia</taxon>
        <taxon>Batrachia</taxon>
        <taxon>Caudata</taxon>
        <taxon>Salamandroidea</taxon>
        <taxon>Salamandridae</taxon>
        <taxon>Pleurodelinae</taxon>
        <taxon>Pleurodeles</taxon>
    </lineage>
</organism>
<evidence type="ECO:0008006" key="4">
    <source>
        <dbReference type="Google" id="ProtNLM"/>
    </source>
</evidence>
<proteinExistence type="predicted"/>
<feature type="region of interest" description="Disordered" evidence="1">
    <location>
        <begin position="1"/>
        <end position="25"/>
    </location>
</feature>
<sequence length="86" mass="10000">MPWRLQPLREAPASSSPSSGLSCQDCSKTNRLECGRCGDPSDRIVMRPGAREFFLWAPKRRETDPLRSARWRLPSCERNRRPHRVH</sequence>
<dbReference type="Proteomes" id="UP001066276">
    <property type="component" value="Chromosome 6"/>
</dbReference>
<gene>
    <name evidence="2" type="ORF">NDU88_005061</name>
</gene>
<keyword evidence="3" id="KW-1185">Reference proteome</keyword>
<evidence type="ECO:0000313" key="3">
    <source>
        <dbReference type="Proteomes" id="UP001066276"/>
    </source>
</evidence>
<comment type="caution">
    <text evidence="2">The sequence shown here is derived from an EMBL/GenBank/DDBJ whole genome shotgun (WGS) entry which is preliminary data.</text>
</comment>
<accession>A0AAV7QK40</accession>
<name>A0AAV7QK40_PLEWA</name>
<dbReference type="PROSITE" id="PS51257">
    <property type="entry name" value="PROKAR_LIPOPROTEIN"/>
    <property type="match status" value="1"/>
</dbReference>
<dbReference type="AlphaFoldDB" id="A0AAV7QK40"/>
<dbReference type="EMBL" id="JANPWB010000010">
    <property type="protein sequence ID" value="KAJ1138680.1"/>
    <property type="molecule type" value="Genomic_DNA"/>
</dbReference>
<protein>
    <recommendedName>
        <fullName evidence="4">RanBP2-type domain-containing protein</fullName>
    </recommendedName>
</protein>
<reference evidence="2" key="1">
    <citation type="journal article" date="2022" name="bioRxiv">
        <title>Sequencing and chromosome-scale assembly of the giantPleurodeles waltlgenome.</title>
        <authorList>
            <person name="Brown T."/>
            <person name="Elewa A."/>
            <person name="Iarovenko S."/>
            <person name="Subramanian E."/>
            <person name="Araus A.J."/>
            <person name="Petzold A."/>
            <person name="Susuki M."/>
            <person name="Suzuki K.-i.T."/>
            <person name="Hayashi T."/>
            <person name="Toyoda A."/>
            <person name="Oliveira C."/>
            <person name="Osipova E."/>
            <person name="Leigh N.D."/>
            <person name="Simon A."/>
            <person name="Yun M.H."/>
        </authorList>
    </citation>
    <scope>NUCLEOTIDE SEQUENCE</scope>
    <source>
        <strain evidence="2">20211129_DDA</strain>
        <tissue evidence="2">Liver</tissue>
    </source>
</reference>
<evidence type="ECO:0000256" key="1">
    <source>
        <dbReference type="SAM" id="MobiDB-lite"/>
    </source>
</evidence>
<evidence type="ECO:0000313" key="2">
    <source>
        <dbReference type="EMBL" id="KAJ1138680.1"/>
    </source>
</evidence>